<feature type="region of interest" description="Disordered" evidence="1">
    <location>
        <begin position="250"/>
        <end position="322"/>
    </location>
</feature>
<feature type="compositionally biased region" description="Basic and acidic residues" evidence="1">
    <location>
        <begin position="313"/>
        <end position="322"/>
    </location>
</feature>
<dbReference type="STRING" id="37992.A0A4Z0YEF2"/>
<gene>
    <name evidence="2" type="ORF">E0Z10_g7237</name>
</gene>
<comment type="caution">
    <text evidence="2">The sequence shown here is derived from an EMBL/GenBank/DDBJ whole genome shotgun (WGS) entry which is preliminary data.</text>
</comment>
<feature type="compositionally biased region" description="Basic and acidic residues" evidence="1">
    <location>
        <begin position="546"/>
        <end position="555"/>
    </location>
</feature>
<proteinExistence type="predicted"/>
<feature type="region of interest" description="Disordered" evidence="1">
    <location>
        <begin position="789"/>
        <end position="859"/>
    </location>
</feature>
<accession>A0A4Z0YEF2</accession>
<evidence type="ECO:0000313" key="3">
    <source>
        <dbReference type="Proteomes" id="UP000297716"/>
    </source>
</evidence>
<feature type="compositionally biased region" description="Polar residues" evidence="1">
    <location>
        <begin position="806"/>
        <end position="815"/>
    </location>
</feature>
<feature type="region of interest" description="Disordered" evidence="1">
    <location>
        <begin position="194"/>
        <end position="220"/>
    </location>
</feature>
<feature type="region of interest" description="Disordered" evidence="1">
    <location>
        <begin position="535"/>
        <end position="555"/>
    </location>
</feature>
<dbReference type="Proteomes" id="UP000297716">
    <property type="component" value="Unassembled WGS sequence"/>
</dbReference>
<sequence>MADPFLDYDFSNPQQDAPEGMLDDMYSGMDFGECGDLFPDVNFSEDIDPGFEERLAVDYPVAEVQALTSPPQQPEVLGTYAPEPSNEIHSQYIDPQQLWNTQPTNALPNIQNFNNLGMGWPNSQQHSDGVLTHGPVFYTQPPSNQVYTQYLPMGPQFHGQQIYQQPMGTQMHGQPIMYGQPAMSTQMNSRPMIQQPIGTQTSGQRVVHQQPTNPAHQVPWLPQHQPISQTVSQRGDSSIERSRSSFVPQLIDLSRHSKQPPSPGTQTTRPRPKRPAKNHLGELLLNDKIPRKTHGKKGNDNVEPERYYGPSPKKPDNWGPRDKKGRHLFTYTDKGELAAGALFTASQMRRYLLGPQPGEKFDPPDRLPGVKYSKRKLRQGLTLWIGWPAAMANSRYPRGGESTKCRFRSCQYAQTILVGDPWVIMDERQNVDGELVDPFHNAGYMHLYCLEHHFDIIDLWHLIDIRLDCRALKRESHPYFGLEYKLPGIGTELRTWWIAEYETWAQLKPLGKRRTRSHENSLAQCLINYKLDNEPKAQTRNRQKRGGADMSKHRGNPELKRKLLAYRKHDLLDPQGFPLADAAAKLQEIENEHKAQRRAKANPQSIQQVQPVQPVHVTELAYPTANIVHTNQPILQVPYAPQAPNMVARHKRGLDETASADANIPYSFIETTSGFPILIGQETPSPKRQRLEDITPSYIVDQSTYVDQSAYIDHTRAIMHDGLGYSIDTMVATEEFPINLATEQALDKIAKELQIETQGALFGPEEVKIPDEILDIQEAETVVDNGKLISNTNEPVNAGPSPAFPESNSSGNSDLDSFFSKPEGHQTPETPPSPSATPKEGESPCLPPEPSKLTDDINK</sequence>
<organism evidence="2 3">
    <name type="scientific">Xylaria hypoxylon</name>
    <dbReference type="NCBI Taxonomy" id="37992"/>
    <lineage>
        <taxon>Eukaryota</taxon>
        <taxon>Fungi</taxon>
        <taxon>Dikarya</taxon>
        <taxon>Ascomycota</taxon>
        <taxon>Pezizomycotina</taxon>
        <taxon>Sordariomycetes</taxon>
        <taxon>Xylariomycetidae</taxon>
        <taxon>Xylariales</taxon>
        <taxon>Xylariaceae</taxon>
        <taxon>Xylaria</taxon>
    </lineage>
</organism>
<feature type="compositionally biased region" description="Basic and acidic residues" evidence="1">
    <location>
        <begin position="297"/>
        <end position="306"/>
    </location>
</feature>
<feature type="compositionally biased region" description="Polar residues" evidence="1">
    <location>
        <begin position="194"/>
        <end position="215"/>
    </location>
</feature>
<keyword evidence="3" id="KW-1185">Reference proteome</keyword>
<name>A0A4Z0YEF2_9PEZI</name>
<protein>
    <submittedName>
        <fullName evidence="2">Uncharacterized protein</fullName>
    </submittedName>
</protein>
<reference evidence="2 3" key="1">
    <citation type="submission" date="2019-03" db="EMBL/GenBank/DDBJ databases">
        <title>Draft genome sequence of Xylaria hypoxylon DSM 108379, a ubiquitous saprotrophic-parasitic fungi on hardwood.</title>
        <authorList>
            <person name="Buettner E."/>
            <person name="Leonhardt S."/>
            <person name="Gebauer A.M."/>
            <person name="Liers C."/>
            <person name="Hofrichter M."/>
            <person name="Kellner H."/>
        </authorList>
    </citation>
    <scope>NUCLEOTIDE SEQUENCE [LARGE SCALE GENOMIC DNA]</scope>
    <source>
        <strain evidence="2 3">DSM 108379</strain>
    </source>
</reference>
<dbReference type="OrthoDB" id="5307331at2759"/>
<dbReference type="AlphaFoldDB" id="A0A4Z0YEF2"/>
<evidence type="ECO:0000313" key="2">
    <source>
        <dbReference type="EMBL" id="TGJ81527.1"/>
    </source>
</evidence>
<evidence type="ECO:0000256" key="1">
    <source>
        <dbReference type="SAM" id="MobiDB-lite"/>
    </source>
</evidence>
<dbReference type="EMBL" id="SKBN01000164">
    <property type="protein sequence ID" value="TGJ81527.1"/>
    <property type="molecule type" value="Genomic_DNA"/>
</dbReference>